<evidence type="ECO:0000313" key="1">
    <source>
        <dbReference type="EMBL" id="CEM60691.1"/>
    </source>
</evidence>
<sequence>MFYTQADSEAKSGCALLRFACEVVLQLNGVHCFLSKIVYDKKRRIKNLGGKTCKKQLQ</sequence>
<dbReference type="EMBL" id="CDNC01000002">
    <property type="protein sequence ID" value="CEM60691.1"/>
    <property type="molecule type" value="Genomic_DNA"/>
</dbReference>
<keyword evidence="2" id="KW-1185">Reference proteome</keyword>
<reference evidence="2" key="1">
    <citation type="submission" date="2015-01" db="EMBL/GenBank/DDBJ databases">
        <authorList>
            <person name="Manzoor Shahid"/>
            <person name="Zubair Saima"/>
        </authorList>
    </citation>
    <scope>NUCLEOTIDE SEQUENCE [LARGE SCALE GENOMIC DNA]</scope>
    <source>
        <strain evidence="2">V1</strain>
    </source>
</reference>
<evidence type="ECO:0000313" key="2">
    <source>
        <dbReference type="Proteomes" id="UP000042527"/>
    </source>
</evidence>
<dbReference type="AlphaFoldDB" id="A0A0B7GVI3"/>
<dbReference type="Proteomes" id="UP000042527">
    <property type="component" value="Unassembled WGS sequence"/>
</dbReference>
<gene>
    <name evidence="1" type="ORF">TPHV1_100011</name>
</gene>
<protein>
    <submittedName>
        <fullName evidence="1">Uncharacterized protein</fullName>
    </submittedName>
</protein>
<proteinExistence type="predicted"/>
<name>A0A0B7GVI3_TREPH</name>
<accession>A0A0B7GVI3</accession>
<organism evidence="1 2">
    <name type="scientific">Treponema phagedenis</name>
    <dbReference type="NCBI Taxonomy" id="162"/>
    <lineage>
        <taxon>Bacteria</taxon>
        <taxon>Pseudomonadati</taxon>
        <taxon>Spirochaetota</taxon>
        <taxon>Spirochaetia</taxon>
        <taxon>Spirochaetales</taxon>
        <taxon>Treponemataceae</taxon>
        <taxon>Treponema</taxon>
    </lineage>
</organism>